<reference evidence="12 13" key="1">
    <citation type="submission" date="2020-04" db="EMBL/GenBank/DDBJ databases">
        <authorList>
            <person name="Wallbank WR R."/>
            <person name="Pardo Diaz C."/>
            <person name="Kozak K."/>
            <person name="Martin S."/>
            <person name="Jiggins C."/>
            <person name="Moest M."/>
            <person name="Warren A I."/>
            <person name="Byers J.R.P. K."/>
            <person name="Montejo-Kovacevich G."/>
            <person name="Yen C E."/>
        </authorList>
    </citation>
    <scope>NUCLEOTIDE SEQUENCE [LARGE SCALE GENOMIC DNA]</scope>
</reference>
<dbReference type="Proteomes" id="UP000494106">
    <property type="component" value="Unassembled WGS sequence"/>
</dbReference>
<dbReference type="OrthoDB" id="20287at2759"/>
<keyword evidence="4 8" id="KW-0914">Notch signaling pathway</keyword>
<evidence type="ECO:0000313" key="12">
    <source>
        <dbReference type="Proteomes" id="UP000494106"/>
    </source>
</evidence>
<feature type="transmembrane region" description="Helical" evidence="8">
    <location>
        <begin position="202"/>
        <end position="221"/>
    </location>
</feature>
<dbReference type="Gene3D" id="1.10.472.100">
    <property type="entry name" value="Presenilin"/>
    <property type="match status" value="1"/>
</dbReference>
<keyword evidence="5 8" id="KW-1133">Transmembrane helix</keyword>
<dbReference type="InterPro" id="IPR042524">
    <property type="entry name" value="Presenilin_C"/>
</dbReference>
<evidence type="ECO:0000256" key="2">
    <source>
        <dbReference type="ARBA" id="ARBA00022692"/>
    </source>
</evidence>
<feature type="transmembrane region" description="Helical" evidence="8">
    <location>
        <begin position="94"/>
        <end position="115"/>
    </location>
</feature>
<evidence type="ECO:0000256" key="9">
    <source>
        <dbReference type="SAM" id="MobiDB-lite"/>
    </source>
</evidence>
<evidence type="ECO:0000313" key="10">
    <source>
        <dbReference type="EMBL" id="CAB3245714.1"/>
    </source>
</evidence>
<evidence type="ECO:0000313" key="11">
    <source>
        <dbReference type="EMBL" id="CAB3249260.1"/>
    </source>
</evidence>
<dbReference type="AlphaFoldDB" id="A0A8S1AJT7"/>
<keyword evidence="6 8" id="KW-0333">Golgi apparatus</keyword>
<feature type="compositionally biased region" description="Low complexity" evidence="9">
    <location>
        <begin position="48"/>
        <end position="61"/>
    </location>
</feature>
<feature type="transmembrane region" description="Helical" evidence="8">
    <location>
        <begin position="452"/>
        <end position="471"/>
    </location>
</feature>
<protein>
    <recommendedName>
        <fullName evidence="8">Presenilin</fullName>
        <ecNumber evidence="8">3.4.23.-</ecNumber>
    </recommendedName>
</protein>
<keyword evidence="8" id="KW-0645">Protease</keyword>
<dbReference type="GO" id="GO:0005789">
    <property type="term" value="C:endoplasmic reticulum membrane"/>
    <property type="evidence" value="ECO:0007669"/>
    <property type="project" value="UniProtKB-SubCell"/>
</dbReference>
<comment type="domain">
    <text evidence="8">The PAL motif is required for normal active site conformation.</text>
</comment>
<keyword evidence="12" id="KW-1185">Reference proteome</keyword>
<dbReference type="PANTHER" id="PTHR10202">
    <property type="entry name" value="PRESENILIN"/>
    <property type="match status" value="1"/>
</dbReference>
<evidence type="ECO:0000313" key="13">
    <source>
        <dbReference type="Proteomes" id="UP000494256"/>
    </source>
</evidence>
<proteinExistence type="inferred from homology"/>
<name>A0A8S1AJT7_ARCPL</name>
<feature type="transmembrane region" description="Helical" evidence="8">
    <location>
        <begin position="425"/>
        <end position="446"/>
    </location>
</feature>
<comment type="similarity">
    <text evidence="1 8">Belongs to the peptidase A22A family.</text>
</comment>
<dbReference type="EMBL" id="CADEBD010000344">
    <property type="protein sequence ID" value="CAB3249260.1"/>
    <property type="molecule type" value="Genomic_DNA"/>
</dbReference>
<feature type="compositionally biased region" description="Pro residues" evidence="9">
    <location>
        <begin position="66"/>
        <end position="76"/>
    </location>
</feature>
<keyword evidence="8" id="KW-0378">Hydrolase</keyword>
<dbReference type="PANTHER" id="PTHR10202:SF13">
    <property type="entry name" value="PRESENILIN HOMOLOG"/>
    <property type="match status" value="1"/>
</dbReference>
<feature type="region of interest" description="Disordered" evidence="9">
    <location>
        <begin position="1"/>
        <end position="76"/>
    </location>
</feature>
<evidence type="ECO:0000256" key="6">
    <source>
        <dbReference type="ARBA" id="ARBA00023034"/>
    </source>
</evidence>
<dbReference type="Pfam" id="PF01080">
    <property type="entry name" value="Presenilin"/>
    <property type="match status" value="1"/>
</dbReference>
<dbReference type="GO" id="GO:0007219">
    <property type="term" value="P:Notch signaling pathway"/>
    <property type="evidence" value="ECO:0007669"/>
    <property type="project" value="UniProtKB-KW"/>
</dbReference>
<feature type="region of interest" description="Disordered" evidence="9">
    <location>
        <begin position="312"/>
        <end position="348"/>
    </location>
</feature>
<dbReference type="EMBL" id="CADEBC010000525">
    <property type="protein sequence ID" value="CAB3245714.1"/>
    <property type="molecule type" value="Genomic_DNA"/>
</dbReference>
<evidence type="ECO:0000256" key="8">
    <source>
        <dbReference type="RuleBase" id="RU361148"/>
    </source>
</evidence>
<sequence length="485" mass="53557">MSNTGRYTEEVTEHTALMDGHIAEAHPDRKVAIARKRKSKSETQRTYGSVEQSESSGSGVVHRSTPPVPPQAPPSEPQIEELELKYGARHVIKLFVPVTLCMIVVVATMSSITFYSTKGVYLAYTPFHEESPYAVTKVWNAIANSLILLSVIALMTVLLIVLYKKRCYKIIHGWLILSSLMLLFLFSYLYVEEALRAYNIPMDYITLTFVMWNFGVVGMIVIHWKGPLRLQQAYLIFIAALMALVFIKYLPEWTTWVVLAVISIWDLVAVLTPKGPLRILVETAQERNEPIFPALIYSSTVMYCLAATTAPGAAGEGEQRPRELRPLNPHGGQGAEGGDRASGGTGGAAAGFDAAWHARAAEQRSLRVDSTQPPHYTTRVERHPMPAQPPPLDDEEKGVKLGLGDFIFYSVLVGKASSYGDWNTTLACFVAILIGLCLTLLLLAILKKALPALPISITFGLIFYFATRWAVKPFADALAAEQVFI</sequence>
<evidence type="ECO:0000256" key="7">
    <source>
        <dbReference type="ARBA" id="ARBA00023136"/>
    </source>
</evidence>
<dbReference type="Proteomes" id="UP000494256">
    <property type="component" value="Unassembled WGS sequence"/>
</dbReference>
<dbReference type="GO" id="GO:0006509">
    <property type="term" value="P:membrane protein ectodomain proteolysis"/>
    <property type="evidence" value="ECO:0007669"/>
    <property type="project" value="TreeGrafter"/>
</dbReference>
<feature type="transmembrane region" description="Helical" evidence="8">
    <location>
        <begin position="233"/>
        <end position="250"/>
    </location>
</feature>
<accession>A0A8S1AJT7</accession>
<dbReference type="InterPro" id="IPR001108">
    <property type="entry name" value="Peptidase_A22A"/>
</dbReference>
<comment type="function">
    <text evidence="8">Probable subunit of the gamma-secretase complex, an endoprotease complex that catalyzes the intramembrane cleavage of integral membrane proteins such as Notch receptors.</text>
</comment>
<evidence type="ECO:0000256" key="1">
    <source>
        <dbReference type="ARBA" id="ARBA00008604"/>
    </source>
</evidence>
<keyword evidence="3 8" id="KW-0256">Endoplasmic reticulum</keyword>
<dbReference type="EC" id="3.4.23.-" evidence="8"/>
<dbReference type="GO" id="GO:0000139">
    <property type="term" value="C:Golgi membrane"/>
    <property type="evidence" value="ECO:0007669"/>
    <property type="project" value="UniProtKB-SubCell"/>
</dbReference>
<keyword evidence="2 8" id="KW-0812">Transmembrane</keyword>
<dbReference type="PRINTS" id="PR01072">
    <property type="entry name" value="PRESENILIN"/>
</dbReference>
<comment type="caution">
    <text evidence="10">The sequence shown here is derived from an EMBL/GenBank/DDBJ whole genome shotgun (WGS) entry which is preliminary data.</text>
</comment>
<feature type="transmembrane region" description="Helical" evidence="8">
    <location>
        <begin position="256"/>
        <end position="272"/>
    </location>
</feature>
<gene>
    <name evidence="10" type="ORF">APLA_LOCUS10561</name>
    <name evidence="11" type="ORF">APLA_LOCUS12756</name>
</gene>
<feature type="compositionally biased region" description="Basic and acidic residues" evidence="9">
    <location>
        <begin position="21"/>
        <end position="31"/>
    </location>
</feature>
<comment type="subcellular location">
    <subcellularLocation>
        <location evidence="8">Endoplasmic reticulum membrane</location>
        <topology evidence="8">Multi-pass membrane protein</topology>
    </subcellularLocation>
    <subcellularLocation>
        <location evidence="8">Golgi apparatus membrane</location>
        <topology evidence="8">Multi-pass membrane protein</topology>
    </subcellularLocation>
</comment>
<evidence type="ECO:0000256" key="4">
    <source>
        <dbReference type="ARBA" id="ARBA00022976"/>
    </source>
</evidence>
<dbReference type="GO" id="GO:0016485">
    <property type="term" value="P:protein processing"/>
    <property type="evidence" value="ECO:0007669"/>
    <property type="project" value="InterPro"/>
</dbReference>
<organism evidence="10 12">
    <name type="scientific">Arctia plantaginis</name>
    <name type="common">Wood tiger moth</name>
    <name type="synonym">Phalaena plantaginis</name>
    <dbReference type="NCBI Taxonomy" id="874455"/>
    <lineage>
        <taxon>Eukaryota</taxon>
        <taxon>Metazoa</taxon>
        <taxon>Ecdysozoa</taxon>
        <taxon>Arthropoda</taxon>
        <taxon>Hexapoda</taxon>
        <taxon>Insecta</taxon>
        <taxon>Pterygota</taxon>
        <taxon>Neoptera</taxon>
        <taxon>Endopterygota</taxon>
        <taxon>Lepidoptera</taxon>
        <taxon>Glossata</taxon>
        <taxon>Ditrysia</taxon>
        <taxon>Noctuoidea</taxon>
        <taxon>Erebidae</taxon>
        <taxon>Arctiinae</taxon>
        <taxon>Arctia</taxon>
    </lineage>
</organism>
<dbReference type="GO" id="GO:0055074">
    <property type="term" value="P:calcium ion homeostasis"/>
    <property type="evidence" value="ECO:0007669"/>
    <property type="project" value="TreeGrafter"/>
</dbReference>
<dbReference type="InterPro" id="IPR006639">
    <property type="entry name" value="Preselin/SPP"/>
</dbReference>
<dbReference type="GO" id="GO:0034205">
    <property type="term" value="P:amyloid-beta formation"/>
    <property type="evidence" value="ECO:0007669"/>
    <property type="project" value="TreeGrafter"/>
</dbReference>
<feature type="transmembrane region" description="Helical" evidence="8">
    <location>
        <begin position="170"/>
        <end position="190"/>
    </location>
</feature>
<feature type="compositionally biased region" description="Gly residues" evidence="9">
    <location>
        <begin position="331"/>
        <end position="348"/>
    </location>
</feature>
<comment type="subunit">
    <text evidence="8">Homodimer.</text>
</comment>
<dbReference type="GO" id="GO:0070765">
    <property type="term" value="C:gamma-secretase complex"/>
    <property type="evidence" value="ECO:0007669"/>
    <property type="project" value="TreeGrafter"/>
</dbReference>
<feature type="transmembrane region" description="Helical" evidence="8">
    <location>
        <begin position="141"/>
        <end position="163"/>
    </location>
</feature>
<feature type="region of interest" description="Disordered" evidence="9">
    <location>
        <begin position="363"/>
        <end position="393"/>
    </location>
</feature>
<dbReference type="SMART" id="SM00730">
    <property type="entry name" value="PSN"/>
    <property type="match status" value="1"/>
</dbReference>
<evidence type="ECO:0000256" key="3">
    <source>
        <dbReference type="ARBA" id="ARBA00022824"/>
    </source>
</evidence>
<dbReference type="GO" id="GO:0042500">
    <property type="term" value="F:aspartic endopeptidase activity, intramembrane cleaving"/>
    <property type="evidence" value="ECO:0007669"/>
    <property type="project" value="InterPro"/>
</dbReference>
<keyword evidence="7 8" id="KW-0472">Membrane</keyword>
<evidence type="ECO:0000256" key="5">
    <source>
        <dbReference type="ARBA" id="ARBA00022989"/>
    </source>
</evidence>
<dbReference type="FunFam" id="1.10.472.100:FF:000001">
    <property type="entry name" value="Presenilin"/>
    <property type="match status" value="1"/>
</dbReference>